<dbReference type="EMBL" id="JAPWGY010000009">
    <property type="protein sequence ID" value="MCZ4282662.1"/>
    <property type="molecule type" value="Genomic_DNA"/>
</dbReference>
<feature type="binding site" evidence="7">
    <location>
        <position position="86"/>
    </location>
    <ligand>
        <name>Mg(2+)</name>
        <dbReference type="ChEBI" id="CHEBI:18420"/>
    </ligand>
</feature>
<comment type="subcellular location">
    <subcellularLocation>
        <location evidence="7">Cytoplasm</location>
    </subcellularLocation>
</comment>
<feature type="binding site" evidence="7">
    <location>
        <position position="110"/>
    </location>
    <ligand>
        <name>Zn(2+)</name>
        <dbReference type="ChEBI" id="CHEBI:29105"/>
        <note>ligand shared between dimeric partners</note>
    </ligand>
</feature>
<name>A0ABT4LNJ9_9PROT</name>
<feature type="binding site" evidence="7">
    <location>
        <position position="103"/>
    </location>
    <ligand>
        <name>Zn(2+)</name>
        <dbReference type="ChEBI" id="CHEBI:29105"/>
        <note>ligand shared between dimeric partners</note>
    </ligand>
</feature>
<comment type="pathway">
    <text evidence="2 7">Amino-acid biosynthesis; L-histidine biosynthesis; L-histidine from 5-phospho-alpha-D-ribose 1-diphosphate: step 3/9.</text>
</comment>
<dbReference type="EC" id="3.5.4.19" evidence="7"/>
<evidence type="ECO:0000256" key="6">
    <source>
        <dbReference type="ARBA" id="ARBA00023102"/>
    </source>
</evidence>
<dbReference type="Gene3D" id="4.10.80.70">
    <property type="match status" value="1"/>
</dbReference>
<keyword evidence="5 7" id="KW-0378">Hydrolase</keyword>
<gene>
    <name evidence="7 9" type="primary">hisI</name>
    <name evidence="9" type="ORF">O4H49_17895</name>
</gene>
<keyword evidence="10" id="KW-1185">Reference proteome</keyword>
<dbReference type="Proteomes" id="UP001069802">
    <property type="component" value="Unassembled WGS sequence"/>
</dbReference>
<evidence type="ECO:0000256" key="5">
    <source>
        <dbReference type="ARBA" id="ARBA00022801"/>
    </source>
</evidence>
<feature type="domain" description="Phosphoribosyl-AMP cyclohydrolase" evidence="8">
    <location>
        <begin position="39"/>
        <end position="112"/>
    </location>
</feature>
<dbReference type="SUPFAM" id="SSF141734">
    <property type="entry name" value="HisI-like"/>
    <property type="match status" value="1"/>
</dbReference>
<dbReference type="PANTHER" id="PTHR42945">
    <property type="entry name" value="HISTIDINE BIOSYNTHESIS BIFUNCTIONAL PROTEIN"/>
    <property type="match status" value="1"/>
</dbReference>
<comment type="function">
    <text evidence="7">Catalyzes the hydrolysis of the adenine ring of phosphoribosyl-AMP.</text>
</comment>
<dbReference type="PANTHER" id="PTHR42945:SF1">
    <property type="entry name" value="HISTIDINE BIOSYNTHESIS BIFUNCTIONAL PROTEIN HIS7"/>
    <property type="match status" value="1"/>
</dbReference>
<keyword evidence="7" id="KW-0862">Zinc</keyword>
<dbReference type="GO" id="GO:0004635">
    <property type="term" value="F:phosphoribosyl-AMP cyclohydrolase activity"/>
    <property type="evidence" value="ECO:0007669"/>
    <property type="project" value="UniProtKB-EC"/>
</dbReference>
<comment type="subunit">
    <text evidence="7">Homodimer.</text>
</comment>
<dbReference type="HAMAP" id="MF_01021">
    <property type="entry name" value="HisI"/>
    <property type="match status" value="1"/>
</dbReference>
<protein>
    <recommendedName>
        <fullName evidence="7">Phosphoribosyl-AMP cyclohydrolase</fullName>
        <shortName evidence="7">PRA-CH</shortName>
        <ecNumber evidence="7">3.5.4.19</ecNumber>
    </recommendedName>
</protein>
<evidence type="ECO:0000313" key="10">
    <source>
        <dbReference type="Proteomes" id="UP001069802"/>
    </source>
</evidence>
<comment type="caution">
    <text evidence="9">The sequence shown here is derived from an EMBL/GenBank/DDBJ whole genome shotgun (WGS) entry which is preliminary data.</text>
</comment>
<keyword evidence="4 7" id="KW-0028">Amino-acid biosynthesis</keyword>
<keyword evidence="3 7" id="KW-0963">Cytoplasm</keyword>
<keyword evidence="6 7" id="KW-0368">Histidine biosynthesis</keyword>
<organism evidence="9 10">
    <name type="scientific">Kiloniella laminariae</name>
    <dbReference type="NCBI Taxonomy" id="454162"/>
    <lineage>
        <taxon>Bacteria</taxon>
        <taxon>Pseudomonadati</taxon>
        <taxon>Pseudomonadota</taxon>
        <taxon>Alphaproteobacteria</taxon>
        <taxon>Rhodospirillales</taxon>
        <taxon>Kiloniellaceae</taxon>
        <taxon>Kiloniella</taxon>
    </lineage>
</organism>
<feature type="binding site" evidence="7">
    <location>
        <position position="88"/>
    </location>
    <ligand>
        <name>Mg(2+)</name>
        <dbReference type="ChEBI" id="CHEBI:18420"/>
    </ligand>
</feature>
<comment type="similarity">
    <text evidence="7">Belongs to the PRA-CH family.</text>
</comment>
<evidence type="ECO:0000256" key="4">
    <source>
        <dbReference type="ARBA" id="ARBA00022605"/>
    </source>
</evidence>
<dbReference type="InterPro" id="IPR002496">
    <property type="entry name" value="PRib_AMP_CycHydrolase_dom"/>
</dbReference>
<keyword evidence="7" id="KW-0479">Metal-binding</keyword>
<dbReference type="RefSeq" id="WP_269424808.1">
    <property type="nucleotide sequence ID" value="NZ_JAPWGY010000009.1"/>
</dbReference>
<dbReference type="NCBIfam" id="NF000768">
    <property type="entry name" value="PRK00051.1"/>
    <property type="match status" value="1"/>
</dbReference>
<evidence type="ECO:0000256" key="7">
    <source>
        <dbReference type="HAMAP-Rule" id="MF_01021"/>
    </source>
</evidence>
<evidence type="ECO:0000256" key="1">
    <source>
        <dbReference type="ARBA" id="ARBA00000024"/>
    </source>
</evidence>
<evidence type="ECO:0000313" key="9">
    <source>
        <dbReference type="EMBL" id="MCZ4282662.1"/>
    </source>
</evidence>
<comment type="cofactor">
    <cofactor evidence="7">
        <name>Mg(2+)</name>
        <dbReference type="ChEBI" id="CHEBI:18420"/>
    </cofactor>
    <text evidence="7">Binds 1 Mg(2+) ion per subunit.</text>
</comment>
<evidence type="ECO:0000256" key="3">
    <source>
        <dbReference type="ARBA" id="ARBA00022490"/>
    </source>
</evidence>
<proteinExistence type="inferred from homology"/>
<dbReference type="Pfam" id="PF01502">
    <property type="entry name" value="PRA-CH"/>
    <property type="match status" value="1"/>
</dbReference>
<evidence type="ECO:0000259" key="8">
    <source>
        <dbReference type="Pfam" id="PF01502"/>
    </source>
</evidence>
<sequence length="138" mass="15402">MPTKIDDATLVTILAQIKFDEQGLVPAIAQDHEKGDVVMMAWMNAEAIRETLQSGRVCYWSRSRKNLWKKGETSGQHQDLVNFLIDCDGDTILVKVRQHGVACHTGRRSCFYRSVDAKGTIKEIMGVTVSPETLYSGS</sequence>
<comment type="catalytic activity">
    <reaction evidence="1 7">
        <text>1-(5-phospho-beta-D-ribosyl)-5'-AMP + H2O = 1-(5-phospho-beta-D-ribosyl)-5-[(5-phospho-beta-D-ribosylamino)methylideneamino]imidazole-4-carboxamide</text>
        <dbReference type="Rhea" id="RHEA:20049"/>
        <dbReference type="ChEBI" id="CHEBI:15377"/>
        <dbReference type="ChEBI" id="CHEBI:58435"/>
        <dbReference type="ChEBI" id="CHEBI:59457"/>
        <dbReference type="EC" id="3.5.4.19"/>
    </reaction>
</comment>
<dbReference type="InterPro" id="IPR038019">
    <property type="entry name" value="PRib_AMP_CycHydrolase_sf"/>
</dbReference>
<keyword evidence="7" id="KW-0460">Magnesium</keyword>
<dbReference type="InterPro" id="IPR026660">
    <property type="entry name" value="PRA-CH"/>
</dbReference>
<reference evidence="9" key="1">
    <citation type="submission" date="2022-12" db="EMBL/GenBank/DDBJ databases">
        <title>Bacterial isolates from different developmental stages of Nematostella vectensis.</title>
        <authorList>
            <person name="Fraune S."/>
        </authorList>
    </citation>
    <scope>NUCLEOTIDE SEQUENCE</scope>
    <source>
        <strain evidence="9">G21630-S1</strain>
    </source>
</reference>
<feature type="binding site" evidence="7">
    <location>
        <position position="90"/>
    </location>
    <ligand>
        <name>Mg(2+)</name>
        <dbReference type="ChEBI" id="CHEBI:18420"/>
    </ligand>
</feature>
<feature type="binding site" evidence="7">
    <location>
        <position position="87"/>
    </location>
    <ligand>
        <name>Zn(2+)</name>
        <dbReference type="ChEBI" id="CHEBI:29105"/>
        <note>ligand shared between dimeric partners</note>
    </ligand>
</feature>
<comment type="cofactor">
    <cofactor evidence="7">
        <name>Zn(2+)</name>
        <dbReference type="ChEBI" id="CHEBI:29105"/>
    </cofactor>
    <text evidence="7">Binds 1 zinc ion per subunit.</text>
</comment>
<accession>A0ABT4LNJ9</accession>
<dbReference type="Gene3D" id="3.10.20.810">
    <property type="entry name" value="Phosphoribosyl-AMP cyclohydrolase"/>
    <property type="match status" value="1"/>
</dbReference>
<evidence type="ECO:0000256" key="2">
    <source>
        <dbReference type="ARBA" id="ARBA00005169"/>
    </source>
</evidence>